<dbReference type="Pfam" id="PF00891">
    <property type="entry name" value="Methyltransf_2"/>
    <property type="match status" value="1"/>
</dbReference>
<evidence type="ECO:0000256" key="1">
    <source>
        <dbReference type="ARBA" id="ARBA00022603"/>
    </source>
</evidence>
<evidence type="ECO:0000259" key="5">
    <source>
        <dbReference type="Pfam" id="PF00891"/>
    </source>
</evidence>
<keyword evidence="1 7" id="KW-0489">Methyltransferase</keyword>
<dbReference type="InterPro" id="IPR036390">
    <property type="entry name" value="WH_DNA-bd_sf"/>
</dbReference>
<dbReference type="PANTHER" id="PTHR43712">
    <property type="entry name" value="PUTATIVE (AFU_ORTHOLOGUE AFUA_4G14580)-RELATED"/>
    <property type="match status" value="1"/>
</dbReference>
<dbReference type="AlphaFoldDB" id="A0A919NG21"/>
<accession>A0A919NG21</accession>
<dbReference type="GO" id="GO:0046983">
    <property type="term" value="F:protein dimerization activity"/>
    <property type="evidence" value="ECO:0007669"/>
    <property type="project" value="InterPro"/>
</dbReference>
<keyword evidence="2" id="KW-0808">Transferase</keyword>
<dbReference type="Gene3D" id="1.10.10.10">
    <property type="entry name" value="Winged helix-like DNA-binding domain superfamily/Winged helix DNA-binding domain"/>
    <property type="match status" value="1"/>
</dbReference>
<evidence type="ECO:0000256" key="3">
    <source>
        <dbReference type="ARBA" id="ARBA00022691"/>
    </source>
</evidence>
<dbReference type="InterPro" id="IPR001077">
    <property type="entry name" value="COMT_C"/>
</dbReference>
<feature type="domain" description="O-methyltransferase C-terminal" evidence="5">
    <location>
        <begin position="125"/>
        <end position="321"/>
    </location>
</feature>
<organism evidence="7 8">
    <name type="scientific">Paractinoplanes tereljensis</name>
    <dbReference type="NCBI Taxonomy" id="571912"/>
    <lineage>
        <taxon>Bacteria</taxon>
        <taxon>Bacillati</taxon>
        <taxon>Actinomycetota</taxon>
        <taxon>Actinomycetes</taxon>
        <taxon>Micromonosporales</taxon>
        <taxon>Micromonosporaceae</taxon>
        <taxon>Paractinoplanes</taxon>
    </lineage>
</organism>
<dbReference type="EMBL" id="BOMY01000002">
    <property type="protein sequence ID" value="GIF17798.1"/>
    <property type="molecule type" value="Genomic_DNA"/>
</dbReference>
<protein>
    <submittedName>
        <fullName evidence="7">Methyltransferase</fullName>
    </submittedName>
</protein>
<feature type="active site" description="Proton acceptor" evidence="4">
    <location>
        <position position="249"/>
    </location>
</feature>
<comment type="caution">
    <text evidence="7">The sequence shown here is derived from an EMBL/GenBank/DDBJ whole genome shotgun (WGS) entry which is preliminary data.</text>
</comment>
<dbReference type="RefSeq" id="WP_203798243.1">
    <property type="nucleotide sequence ID" value="NZ_BOMY01000002.1"/>
</dbReference>
<reference evidence="7" key="1">
    <citation type="submission" date="2021-01" db="EMBL/GenBank/DDBJ databases">
        <title>Whole genome shotgun sequence of Actinoplanes tereljensis NBRC 105297.</title>
        <authorList>
            <person name="Komaki H."/>
            <person name="Tamura T."/>
        </authorList>
    </citation>
    <scope>NUCLEOTIDE SEQUENCE</scope>
    <source>
        <strain evidence="7">NBRC 105297</strain>
    </source>
</reference>
<evidence type="ECO:0000256" key="4">
    <source>
        <dbReference type="PIRSR" id="PIRSR005739-1"/>
    </source>
</evidence>
<dbReference type="Gene3D" id="3.40.50.150">
    <property type="entry name" value="Vaccinia Virus protein VP39"/>
    <property type="match status" value="1"/>
</dbReference>
<dbReference type="GO" id="GO:0032259">
    <property type="term" value="P:methylation"/>
    <property type="evidence" value="ECO:0007669"/>
    <property type="project" value="UniProtKB-KW"/>
</dbReference>
<dbReference type="GO" id="GO:0008171">
    <property type="term" value="F:O-methyltransferase activity"/>
    <property type="evidence" value="ECO:0007669"/>
    <property type="project" value="InterPro"/>
</dbReference>
<evidence type="ECO:0000313" key="7">
    <source>
        <dbReference type="EMBL" id="GIF17798.1"/>
    </source>
</evidence>
<dbReference type="PANTHER" id="PTHR43712:SF2">
    <property type="entry name" value="O-METHYLTRANSFERASE CICE"/>
    <property type="match status" value="1"/>
</dbReference>
<evidence type="ECO:0000256" key="2">
    <source>
        <dbReference type="ARBA" id="ARBA00022679"/>
    </source>
</evidence>
<dbReference type="SUPFAM" id="SSF53335">
    <property type="entry name" value="S-adenosyl-L-methionine-dependent methyltransferases"/>
    <property type="match status" value="1"/>
</dbReference>
<evidence type="ECO:0000259" key="6">
    <source>
        <dbReference type="Pfam" id="PF08100"/>
    </source>
</evidence>
<feature type="domain" description="O-methyltransferase dimerisation" evidence="6">
    <location>
        <begin position="16"/>
        <end position="87"/>
    </location>
</feature>
<evidence type="ECO:0000313" key="8">
    <source>
        <dbReference type="Proteomes" id="UP000623608"/>
    </source>
</evidence>
<dbReference type="Pfam" id="PF08100">
    <property type="entry name" value="Dimerisation"/>
    <property type="match status" value="1"/>
</dbReference>
<keyword evidence="8" id="KW-1185">Reference proteome</keyword>
<gene>
    <name evidence="7" type="ORF">Ate02nite_05280</name>
</gene>
<proteinExistence type="predicted"/>
<dbReference type="PIRSF" id="PIRSF005739">
    <property type="entry name" value="O-mtase"/>
    <property type="match status" value="1"/>
</dbReference>
<dbReference type="PROSITE" id="PS51683">
    <property type="entry name" value="SAM_OMT_II"/>
    <property type="match status" value="1"/>
</dbReference>
<dbReference type="InterPro" id="IPR016461">
    <property type="entry name" value="COMT-like"/>
</dbReference>
<dbReference type="Proteomes" id="UP000623608">
    <property type="component" value="Unassembled WGS sequence"/>
</dbReference>
<dbReference type="Gene3D" id="1.10.287.1350">
    <property type="match status" value="1"/>
</dbReference>
<name>A0A919NG21_9ACTN</name>
<dbReference type="InterPro" id="IPR012967">
    <property type="entry name" value="COMT_dimerisation"/>
</dbReference>
<dbReference type="SUPFAM" id="SSF46785">
    <property type="entry name" value="Winged helix' DNA-binding domain"/>
    <property type="match status" value="1"/>
</dbReference>
<dbReference type="InterPro" id="IPR036388">
    <property type="entry name" value="WH-like_DNA-bd_sf"/>
</dbReference>
<dbReference type="InterPro" id="IPR029063">
    <property type="entry name" value="SAM-dependent_MTases_sf"/>
</dbReference>
<sequence>MSTGPQDLHNQRLLMLAGGVRLSGIVHALCALGVADHLADGPRFVADLAAASGAEPDALRRLLTAASGVGIFAADGDDRFMLTPLAEGLRSDTPDSIRALVLYSCAPTIQRSYASILHTATGGGRAFDHEFGRPLWDHLAAHPEEEAFFDGTMTQMNLRLTPAHLDAMRPERFATIADLGGGQGHFLAEALKRRTDARGVLFERGPVLEAAGPVLEKHGVSDRVALAAGDFFTDPLPVADAYVLRGILHNWPDDQAATILRRVRTAIADRSQARLFVLEQVMGEANHWDHAKFLDIDMMLVFGGRERTLGAWQSLFAGAGLELVSTPPVGRWTVLECRPLPTDRPNR</sequence>
<keyword evidence="3" id="KW-0949">S-adenosyl-L-methionine</keyword>